<dbReference type="EMBL" id="OB663222">
    <property type="protein sequence ID" value="CAD7231149.1"/>
    <property type="molecule type" value="Genomic_DNA"/>
</dbReference>
<dbReference type="SMART" id="SM00064">
    <property type="entry name" value="FYVE"/>
    <property type="match status" value="1"/>
</dbReference>
<dbReference type="Pfam" id="PF01363">
    <property type="entry name" value="FYVE"/>
    <property type="match status" value="1"/>
</dbReference>
<dbReference type="InterPro" id="IPR027409">
    <property type="entry name" value="GroEL-like_apical_dom_sf"/>
</dbReference>
<dbReference type="GO" id="GO:0005524">
    <property type="term" value="F:ATP binding"/>
    <property type="evidence" value="ECO:0007669"/>
    <property type="project" value="InterPro"/>
</dbReference>
<evidence type="ECO:0000256" key="1">
    <source>
        <dbReference type="ARBA" id="ARBA00022723"/>
    </source>
</evidence>
<dbReference type="GO" id="GO:0032438">
    <property type="term" value="P:melanosome organization"/>
    <property type="evidence" value="ECO:0007669"/>
    <property type="project" value="TreeGrafter"/>
</dbReference>
<evidence type="ECO:0000256" key="4">
    <source>
        <dbReference type="SAM" id="MobiDB-lite"/>
    </source>
</evidence>
<dbReference type="InterPro" id="IPR013083">
    <property type="entry name" value="Znf_RING/FYVE/PHD"/>
</dbReference>
<feature type="region of interest" description="Disordered" evidence="4">
    <location>
        <begin position="190"/>
        <end position="210"/>
    </location>
</feature>
<keyword evidence="3" id="KW-0862">Zinc</keyword>
<organism evidence="5">
    <name type="scientific">Cyprideis torosa</name>
    <dbReference type="NCBI Taxonomy" id="163714"/>
    <lineage>
        <taxon>Eukaryota</taxon>
        <taxon>Metazoa</taxon>
        <taxon>Ecdysozoa</taxon>
        <taxon>Arthropoda</taxon>
        <taxon>Crustacea</taxon>
        <taxon>Oligostraca</taxon>
        <taxon>Ostracoda</taxon>
        <taxon>Podocopa</taxon>
        <taxon>Podocopida</taxon>
        <taxon>Cytherocopina</taxon>
        <taxon>Cytheroidea</taxon>
        <taxon>Cytherideidae</taxon>
        <taxon>Cyprideis</taxon>
    </lineage>
</organism>
<dbReference type="GO" id="GO:0090385">
    <property type="term" value="P:phagosome-lysosome fusion"/>
    <property type="evidence" value="ECO:0007669"/>
    <property type="project" value="TreeGrafter"/>
</dbReference>
<proteinExistence type="predicted"/>
<dbReference type="InterPro" id="IPR002423">
    <property type="entry name" value="Cpn60/GroEL/TCP-1"/>
</dbReference>
<name>A0A7R8WHV0_9CRUS</name>
<keyword evidence="1" id="KW-0479">Metal-binding</keyword>
<dbReference type="GO" id="GO:0031410">
    <property type="term" value="C:cytoplasmic vesicle"/>
    <property type="evidence" value="ECO:0007669"/>
    <property type="project" value="TreeGrafter"/>
</dbReference>
<dbReference type="GO" id="GO:0012506">
    <property type="term" value="C:vesicle membrane"/>
    <property type="evidence" value="ECO:0007669"/>
    <property type="project" value="TreeGrafter"/>
</dbReference>
<dbReference type="GO" id="GO:0052810">
    <property type="term" value="F:1-phosphatidylinositol-5-kinase activity"/>
    <property type="evidence" value="ECO:0007669"/>
    <property type="project" value="TreeGrafter"/>
</dbReference>
<dbReference type="OrthoDB" id="158357at2759"/>
<dbReference type="SUPFAM" id="SSF52029">
    <property type="entry name" value="GroEL apical domain-like"/>
    <property type="match status" value="1"/>
</dbReference>
<gene>
    <name evidence="5" type="ORF">CTOB1V02_LOCUS9003</name>
</gene>
<feature type="region of interest" description="Disordered" evidence="4">
    <location>
        <begin position="116"/>
        <end position="154"/>
    </location>
</feature>
<dbReference type="PROSITE" id="PS51257">
    <property type="entry name" value="PROKAR_LIPOPROTEIN"/>
    <property type="match status" value="1"/>
</dbReference>
<dbReference type="SUPFAM" id="SSF57903">
    <property type="entry name" value="FYVE/PHD zinc finger"/>
    <property type="match status" value="1"/>
</dbReference>
<keyword evidence="2" id="KW-0863">Zinc-finger</keyword>
<feature type="region of interest" description="Disordered" evidence="4">
    <location>
        <begin position="967"/>
        <end position="991"/>
    </location>
</feature>
<dbReference type="InterPro" id="IPR011011">
    <property type="entry name" value="Znf_FYVE_PHD"/>
</dbReference>
<evidence type="ECO:0000256" key="2">
    <source>
        <dbReference type="ARBA" id="ARBA00022771"/>
    </source>
</evidence>
<dbReference type="PANTHER" id="PTHR46715">
    <property type="entry name" value="1-PHOSPHATIDYLINOSITOL 3-PHOSPHATE 5-KINASE"/>
    <property type="match status" value="1"/>
</dbReference>
<evidence type="ECO:0000313" key="5">
    <source>
        <dbReference type="EMBL" id="CAD7231149.1"/>
    </source>
</evidence>
<feature type="region of interest" description="Disordered" evidence="4">
    <location>
        <begin position="878"/>
        <end position="913"/>
    </location>
</feature>
<dbReference type="GO" id="GO:1903426">
    <property type="term" value="P:regulation of reactive oxygen species biosynthetic process"/>
    <property type="evidence" value="ECO:0007669"/>
    <property type="project" value="TreeGrafter"/>
</dbReference>
<feature type="compositionally biased region" description="Polar residues" evidence="4">
    <location>
        <begin position="1466"/>
        <end position="1488"/>
    </location>
</feature>
<dbReference type="Pfam" id="PF00118">
    <property type="entry name" value="Cpn60_TCP1"/>
    <property type="match status" value="1"/>
</dbReference>
<feature type="compositionally biased region" description="Polar residues" evidence="4">
    <location>
        <begin position="1551"/>
        <end position="1560"/>
    </location>
</feature>
<feature type="region of interest" description="Disordered" evidence="4">
    <location>
        <begin position="399"/>
        <end position="527"/>
    </location>
</feature>
<dbReference type="CDD" id="cd03334">
    <property type="entry name" value="Fab1_TCP"/>
    <property type="match status" value="1"/>
</dbReference>
<feature type="non-terminal residue" evidence="5">
    <location>
        <position position="1"/>
    </location>
</feature>
<dbReference type="InterPro" id="IPR000306">
    <property type="entry name" value="Znf_FYVE"/>
</dbReference>
<feature type="compositionally biased region" description="Basic and acidic residues" evidence="4">
    <location>
        <begin position="879"/>
        <end position="892"/>
    </location>
</feature>
<feature type="region of interest" description="Disordered" evidence="4">
    <location>
        <begin position="1459"/>
        <end position="1491"/>
    </location>
</feature>
<feature type="compositionally biased region" description="Polar residues" evidence="4">
    <location>
        <begin position="517"/>
        <end position="527"/>
    </location>
</feature>
<dbReference type="Gene3D" id="3.50.7.10">
    <property type="entry name" value="GroEL"/>
    <property type="match status" value="1"/>
</dbReference>
<dbReference type="PANTHER" id="PTHR46715:SF1">
    <property type="entry name" value="1-PHOSPHATIDYLINOSITOL 3-PHOSPHATE 5-KINASE"/>
    <property type="match status" value="1"/>
</dbReference>
<sequence>MISRLFGVSEEGGQEASEGVIWHANVITTLIVGCPGTSYEDSSIPKQHNGHLSKVFGQLRSFLEASSPSLQRERQLRSFWVSDANSKQCYECLERFTTFRRRHHCRACGQVGEFAGGNSSEGGGGATSGSGFGSEASLTSLARPRTPRSFSAAAVGDVERTPVEREAEMGTSGMPSLVTSDVDGYRLSRRSLSPKRKMSPSVSPADSPTSFFGLTETTSTVLRKRTPKQRYHEEYFIREESYNTENSPTVENARKEWLTLLLFQFLQSRAGNQRLEVDSSVKHARRWSPTGTLPPPAIFPGLLLINWLVDVGKVTDSRQGFTLVNALLRYQLIEPIESEFSGVGHRGIASHLASVSHHGQHHLKPSLVHSISYSGHTTPTFRPDLLYQPTQHLKELRASFGRSSPRRHSSMSESSSNTAENKEGRRRRQALSPSADTREPAWIKQITHEKRRRASTLSLSGEEDSSEVDGSSSTPIAIRKSGSLDESANVTPSSLPDDDVLFSPPPPPVVRKKGGISQPSSAQSQTEAEIYEAHQQKLLSLMLRRYCLHDSWVKVLSPVVGKVVERVRPDVRSDMDDMDIRSYVRIKKIPSASHGKECALINGVVCSKSVSHKEMMQPLKNAKIMLLAGSISYERSHAQNKVISIDPVLMQEREYLKNCIGKILVHRPDVVLVEKSVSRLAQDYLREHRVILATHVKPSVMERVARMTGALIVPSIDAHLMVRPQLGTCGHFYLKQFLVKKKYASRTKTLLFIDGCPVHLGITILLQGEQEEELTRVKKLLSFMIFVSYSGKLEQSLVADLGSKIVLQKAEEEKKSKEDSVLPTTSTFRVDESLLTTTPGMAWPPPFLETLEGQNSPIRFFFSKNVYELQKTTVVERSSSLKDQKVEKKEEIPAAISQKNLNEQGDESSKSTNAINHPFLKLRYRFGEDEHFEELLCDFRACGNRVISGIQEHSSQPSTVLDLHADASRAEEAVESMPSRDSDEDSDHVSAAELSFHPSTSDCLDPMNHQRLMVSFSSYAPSAHSSPHYCAFPWVVCMDFYGRNDIPFGAFLERYCFRHPLDCPAPDCSISMVHHIRRFVHGNACVQILLKEIEPNTEVLPKNSWALSFAKYLHMRFHAASHQYRGLLGTESRVSCSHSLHRDHIHYLTKGGVVASFRWLPLRLREVAIPPPVVATVPFWLPRDQLVEMVTQTTVDGHAVFGQIEERAHALAQEIPLTEALYESVAALQRDSEAMRIHFREKVEDLQLRLTELRDTSKLDPRSVEKVYWELLDLSFMCKYLVGEAVNMCNGHFTDLNTALASSKKRDTVEHRWYSGSANTGTPIGITPLVPASQTLIVSHSDCPIASASNNDLATAFSVSVTDVSSPTSDCSPLRKNYARGLSEPPRQAETGLQIRVSSPATPSGLPRFGSVPASLDILGKDPERFAKSERTSPTPAIVTSSAISSVTASSSPLSATLNSLLKPSNGRTSTVSSTKSARQANNNNGTAHHSHIQKLLETYATPITSPFPASEHLLRLPNRVALIVESDPASIVSYALASSMYQTRLAEMTTNNSANTPPTLQKKKGSAPSSP</sequence>
<accession>A0A7R8WHV0</accession>
<dbReference type="InterPro" id="IPR043548">
    <property type="entry name" value="PIKfyve"/>
</dbReference>
<dbReference type="GO" id="GO:0008270">
    <property type="term" value="F:zinc ion binding"/>
    <property type="evidence" value="ECO:0007669"/>
    <property type="project" value="UniProtKB-KW"/>
</dbReference>
<dbReference type="FunFam" id="3.50.7.10:FF:000007">
    <property type="entry name" value="1-phosphatidylinositol 3-phosphate 5-kinase isoform X1"/>
    <property type="match status" value="1"/>
</dbReference>
<evidence type="ECO:0000256" key="3">
    <source>
        <dbReference type="ARBA" id="ARBA00022833"/>
    </source>
</evidence>
<protein>
    <submittedName>
        <fullName evidence="5">Uncharacterized protein</fullName>
    </submittedName>
</protein>
<feature type="compositionally biased region" description="Gly residues" evidence="4">
    <location>
        <begin position="119"/>
        <end position="132"/>
    </location>
</feature>
<feature type="region of interest" description="Disordered" evidence="4">
    <location>
        <begin position="1551"/>
        <end position="1572"/>
    </location>
</feature>
<dbReference type="GO" id="GO:0000285">
    <property type="term" value="F:1-phosphatidylinositol-3-phosphate 5-kinase activity"/>
    <property type="evidence" value="ECO:0007669"/>
    <property type="project" value="InterPro"/>
</dbReference>
<reference evidence="5" key="1">
    <citation type="submission" date="2020-11" db="EMBL/GenBank/DDBJ databases">
        <authorList>
            <person name="Tran Van P."/>
        </authorList>
    </citation>
    <scope>NUCLEOTIDE SEQUENCE</scope>
</reference>
<dbReference type="Gene3D" id="3.30.40.10">
    <property type="entry name" value="Zinc/RING finger domain, C3HC4 (zinc finger)"/>
    <property type="match status" value="1"/>
</dbReference>